<dbReference type="RefSeq" id="YP_010656185.1">
    <property type="nucleotide sequence ID" value="NC_070835.1"/>
</dbReference>
<dbReference type="GeneID" id="77932061"/>
<keyword evidence="2" id="KW-1185">Reference proteome</keyword>
<proteinExistence type="predicted"/>
<sequence>MAKEQWSAETLRLREEASIHIDRLARSMEQDRKAWGRYDHLDDEQAELNSLDTKQLTAWIVITQYQGFDDPEVSNVVYCTAGQTAATSKGLAQYAAEQY</sequence>
<dbReference type="Proteomes" id="UP000279087">
    <property type="component" value="Segment"/>
</dbReference>
<dbReference type="KEGG" id="vg:77932061"/>
<protein>
    <submittedName>
        <fullName evidence="1">Uncharacterized protein</fullName>
    </submittedName>
</protein>
<reference evidence="1 2" key="1">
    <citation type="submission" date="2018-09" db="EMBL/GenBank/DDBJ databases">
        <authorList>
            <person name="Zack K."/>
            <person name="Stoner T.H."/>
            <person name="Garlena R.A."/>
            <person name="Russell D.A."/>
            <person name="Pope W.H."/>
            <person name="Jacobs-Sera D."/>
            <person name="Hatfull G.F."/>
        </authorList>
    </citation>
    <scope>NUCLEOTIDE SEQUENCE [LARGE SCALE GENOMIC DNA]</scope>
</reference>
<dbReference type="EMBL" id="MH910037">
    <property type="protein sequence ID" value="AYR01064.1"/>
    <property type="molecule type" value="Genomic_DNA"/>
</dbReference>
<name>A0A3G3M4Q8_9CAUD</name>
<accession>A0A3G3M4Q8</accession>
<evidence type="ECO:0000313" key="2">
    <source>
        <dbReference type="Proteomes" id="UP000279087"/>
    </source>
</evidence>
<gene>
    <name evidence="1" type="primary">97</name>
    <name evidence="1" type="ORF">PBI_ISOLDE_97</name>
</gene>
<evidence type="ECO:0000313" key="1">
    <source>
        <dbReference type="EMBL" id="AYR01064.1"/>
    </source>
</evidence>
<organism evidence="1 2">
    <name type="scientific">Arthrobacter phage Isolde</name>
    <dbReference type="NCBI Taxonomy" id="2419610"/>
    <lineage>
        <taxon>Viruses</taxon>
        <taxon>Duplodnaviria</taxon>
        <taxon>Heunggongvirae</taxon>
        <taxon>Uroviricota</taxon>
        <taxon>Caudoviricetes</taxon>
        <taxon>Isoldevirus</taxon>
        <taxon>Isoldevirus isolde</taxon>
    </lineage>
</organism>